<accession>A0A917V7S1</accession>
<proteinExistence type="predicted"/>
<dbReference type="EMBL" id="BMMF01000012">
    <property type="protein sequence ID" value="GGK47196.1"/>
    <property type="molecule type" value="Genomic_DNA"/>
</dbReference>
<feature type="chain" id="PRO_5037343407" evidence="1">
    <location>
        <begin position="28"/>
        <end position="129"/>
    </location>
</feature>
<gene>
    <name evidence="2" type="ORF">GCM10011322_37780</name>
</gene>
<evidence type="ECO:0000313" key="2">
    <source>
        <dbReference type="EMBL" id="GGK47196.1"/>
    </source>
</evidence>
<organism evidence="2 3">
    <name type="scientific">Salinarimonas ramus</name>
    <dbReference type="NCBI Taxonomy" id="690164"/>
    <lineage>
        <taxon>Bacteria</taxon>
        <taxon>Pseudomonadati</taxon>
        <taxon>Pseudomonadota</taxon>
        <taxon>Alphaproteobacteria</taxon>
        <taxon>Hyphomicrobiales</taxon>
        <taxon>Salinarimonadaceae</taxon>
        <taxon>Salinarimonas</taxon>
    </lineage>
</organism>
<feature type="signal peptide" evidence="1">
    <location>
        <begin position="1"/>
        <end position="27"/>
    </location>
</feature>
<reference evidence="2 3" key="1">
    <citation type="journal article" date="2014" name="Int. J. Syst. Evol. Microbiol.">
        <title>Complete genome sequence of Corynebacterium casei LMG S-19264T (=DSM 44701T), isolated from a smear-ripened cheese.</title>
        <authorList>
            <consortium name="US DOE Joint Genome Institute (JGI-PGF)"/>
            <person name="Walter F."/>
            <person name="Albersmeier A."/>
            <person name="Kalinowski J."/>
            <person name="Ruckert C."/>
        </authorList>
    </citation>
    <scope>NUCLEOTIDE SEQUENCE [LARGE SCALE GENOMIC DNA]</scope>
    <source>
        <strain evidence="2 3">CGMCC 1.9161</strain>
    </source>
</reference>
<keyword evidence="1" id="KW-0732">Signal</keyword>
<protein>
    <submittedName>
        <fullName evidence="2">Uncharacterized protein</fullName>
    </submittedName>
</protein>
<comment type="caution">
    <text evidence="2">The sequence shown here is derived from an EMBL/GenBank/DDBJ whole genome shotgun (WGS) entry which is preliminary data.</text>
</comment>
<evidence type="ECO:0000256" key="1">
    <source>
        <dbReference type="SAM" id="SignalP"/>
    </source>
</evidence>
<sequence>MLARHVTAGGAAAFALSVALVAAPVAAQDLGGTYAVRGTNPGGQGEYRGEVAIVPAGEAWQVAWTIGGARHVGTAILTGDTLSVVYQPEGELPGIAVYELQPDGSLEGTWTGLGGNALGTEEWVPRGRS</sequence>
<evidence type="ECO:0000313" key="3">
    <source>
        <dbReference type="Proteomes" id="UP000600449"/>
    </source>
</evidence>
<dbReference type="AlphaFoldDB" id="A0A917V7S1"/>
<keyword evidence="3" id="KW-1185">Reference proteome</keyword>
<dbReference type="Proteomes" id="UP000600449">
    <property type="component" value="Unassembled WGS sequence"/>
</dbReference>
<name>A0A917V7S1_9HYPH</name>
<dbReference type="RefSeq" id="WP_188914818.1">
    <property type="nucleotide sequence ID" value="NZ_BMMF01000012.1"/>
</dbReference>